<gene>
    <name evidence="6" type="ORF">E7215_06000</name>
</gene>
<evidence type="ECO:0000313" key="7">
    <source>
        <dbReference type="Proteomes" id="UP000768462"/>
    </source>
</evidence>
<evidence type="ECO:0000256" key="4">
    <source>
        <dbReference type="ARBA" id="ARBA00022840"/>
    </source>
</evidence>
<dbReference type="Gene3D" id="3.40.50.300">
    <property type="entry name" value="P-loop containing nucleotide triphosphate hydrolases"/>
    <property type="match status" value="1"/>
</dbReference>
<evidence type="ECO:0000259" key="5">
    <source>
        <dbReference type="PROSITE" id="PS50893"/>
    </source>
</evidence>
<dbReference type="InterPro" id="IPR050763">
    <property type="entry name" value="ABC_transporter_ATP-binding"/>
</dbReference>
<evidence type="ECO:0000256" key="2">
    <source>
        <dbReference type="ARBA" id="ARBA00022448"/>
    </source>
</evidence>
<organism evidence="6 7">
    <name type="scientific">Clostridium sulfidigenes</name>
    <dbReference type="NCBI Taxonomy" id="318464"/>
    <lineage>
        <taxon>Bacteria</taxon>
        <taxon>Bacillati</taxon>
        <taxon>Bacillota</taxon>
        <taxon>Clostridia</taxon>
        <taxon>Eubacteriales</taxon>
        <taxon>Clostridiaceae</taxon>
        <taxon>Clostridium</taxon>
    </lineage>
</organism>
<dbReference type="Pfam" id="PF00005">
    <property type="entry name" value="ABC_tran"/>
    <property type="match status" value="1"/>
</dbReference>
<keyword evidence="4 6" id="KW-0067">ATP-binding</keyword>
<name>A0A927ZIH9_9CLOT</name>
<feature type="domain" description="ABC transporter" evidence="5">
    <location>
        <begin position="4"/>
        <end position="229"/>
    </location>
</feature>
<dbReference type="GO" id="GO:0005524">
    <property type="term" value="F:ATP binding"/>
    <property type="evidence" value="ECO:0007669"/>
    <property type="project" value="UniProtKB-KW"/>
</dbReference>
<comment type="caution">
    <text evidence="6">The sequence shown here is derived from an EMBL/GenBank/DDBJ whole genome shotgun (WGS) entry which is preliminary data.</text>
</comment>
<keyword evidence="3" id="KW-0547">Nucleotide-binding</keyword>
<dbReference type="EMBL" id="SVCM01000071">
    <property type="protein sequence ID" value="MBE6059712.1"/>
    <property type="molecule type" value="Genomic_DNA"/>
</dbReference>
<dbReference type="CDD" id="cd03230">
    <property type="entry name" value="ABC_DR_subfamily_A"/>
    <property type="match status" value="1"/>
</dbReference>
<evidence type="ECO:0000313" key="6">
    <source>
        <dbReference type="EMBL" id="MBE6059712.1"/>
    </source>
</evidence>
<dbReference type="InterPro" id="IPR017871">
    <property type="entry name" value="ABC_transporter-like_CS"/>
</dbReference>
<accession>A0A927ZIH9</accession>
<dbReference type="SMART" id="SM00382">
    <property type="entry name" value="AAA"/>
    <property type="match status" value="1"/>
</dbReference>
<dbReference type="InterPro" id="IPR027417">
    <property type="entry name" value="P-loop_NTPase"/>
</dbReference>
<comment type="similarity">
    <text evidence="1">Belongs to the ABC transporter superfamily.</text>
</comment>
<sequence length="295" mass="33417">MNIIETNKLTKSYGKNRGIVDVNLQVKEGEIFGFVGPNGAGKSTTIRTLLNFNFPTSGYGTILGKDIVKESSEIKKYIGYVPSEVKFYDESKVKDIIRYAESFYENTNKEDTDELCKELELELEKKMSELSLGNKKKVAIVQALIHNPKLLILDEPTNGLDPLIQKKLFNILEKQRAKGTTIFLSSHNLVEVENLCDRVAVIKDGKIIDVIEIDKLARKTGVKITLKAEGIDNKKVEEFKGEIIENNKGEITFSFIGDIDKLIKEIAKFNVEKLLIGEHTLEDTFMDYYKREGEN</sequence>
<evidence type="ECO:0000256" key="1">
    <source>
        <dbReference type="ARBA" id="ARBA00005417"/>
    </source>
</evidence>
<dbReference type="PANTHER" id="PTHR42711">
    <property type="entry name" value="ABC TRANSPORTER ATP-BINDING PROTEIN"/>
    <property type="match status" value="1"/>
</dbReference>
<dbReference type="PROSITE" id="PS00211">
    <property type="entry name" value="ABC_TRANSPORTER_1"/>
    <property type="match status" value="1"/>
</dbReference>
<protein>
    <submittedName>
        <fullName evidence="6">ABC transporter ATP-binding protein</fullName>
    </submittedName>
</protein>
<reference evidence="6" key="1">
    <citation type="submission" date="2019-04" db="EMBL/GenBank/DDBJ databases">
        <title>Evolution of Biomass-Degrading Anaerobic Consortia Revealed by Metagenomics.</title>
        <authorList>
            <person name="Peng X."/>
        </authorList>
    </citation>
    <scope>NUCLEOTIDE SEQUENCE</scope>
    <source>
        <strain evidence="6">SIG254</strain>
    </source>
</reference>
<dbReference type="AlphaFoldDB" id="A0A927ZIH9"/>
<dbReference type="Proteomes" id="UP000768462">
    <property type="component" value="Unassembled WGS sequence"/>
</dbReference>
<proteinExistence type="inferred from homology"/>
<evidence type="ECO:0000256" key="3">
    <source>
        <dbReference type="ARBA" id="ARBA00022741"/>
    </source>
</evidence>
<dbReference type="PROSITE" id="PS50893">
    <property type="entry name" value="ABC_TRANSPORTER_2"/>
    <property type="match status" value="1"/>
</dbReference>
<dbReference type="GO" id="GO:0016887">
    <property type="term" value="F:ATP hydrolysis activity"/>
    <property type="evidence" value="ECO:0007669"/>
    <property type="project" value="InterPro"/>
</dbReference>
<dbReference type="InterPro" id="IPR003439">
    <property type="entry name" value="ABC_transporter-like_ATP-bd"/>
</dbReference>
<dbReference type="InterPro" id="IPR003593">
    <property type="entry name" value="AAA+_ATPase"/>
</dbReference>
<keyword evidence="2" id="KW-0813">Transport</keyword>
<dbReference type="SUPFAM" id="SSF52540">
    <property type="entry name" value="P-loop containing nucleoside triphosphate hydrolases"/>
    <property type="match status" value="1"/>
</dbReference>
<dbReference type="PANTHER" id="PTHR42711:SF5">
    <property type="entry name" value="ABC TRANSPORTER ATP-BINDING PROTEIN NATA"/>
    <property type="match status" value="1"/>
</dbReference>